<sequence length="527" mass="54976">MLPLRYLRRHFYALFLTRVGFQHLASALTVGGALQQDPRAWEEAVLAPEAGLAVLRPAGANGSAPGLRLLAGDPRSWERAVFSPEGAEPLLRPTSAGDRPPHLSREDISAIDAKEKAAPTKLAGIPTALVVLMAAAAAVNFTLCCALRGTRSEGLPQRDPRPPAEWPRARGSISSAGGGVLSAPRPRLRPWPAHGRRGAGPGSSSEIESQVTIEDSTPSMRTDQLTIVEAKDIVLCPLLVVPANNRCVCLVTMCATNVQQDVVIPVRGIGGANLFKIRMSESGAGGPRIQVETVDSNVLAYVSTDPLWRSGVSQPAPSPREGARGQGPSLQICWPSGRPFGCLRKAGSKAWAVQLDGREQDVLTFVGDLRGGTVNVNTLSMQAVASTSHVSLRDYRATVRAHCDAGLVILALVAIEKCEALACKENALTVGDLPQALAAGDAGCQAGGPGETTASGSSGNADRGSTHSGSNSRTNSAANGTAGSAGSRSPEVRSDGHASDSSQRGQQRHCSDGHVSDQSIRSQHVSD</sequence>
<dbReference type="EMBL" id="CAUYUJ010020059">
    <property type="protein sequence ID" value="CAK0895574.1"/>
    <property type="molecule type" value="Genomic_DNA"/>
</dbReference>
<evidence type="ECO:0000256" key="1">
    <source>
        <dbReference type="SAM" id="MobiDB-lite"/>
    </source>
</evidence>
<dbReference type="Proteomes" id="UP001189429">
    <property type="component" value="Unassembled WGS sequence"/>
</dbReference>
<gene>
    <name evidence="2" type="ORF">PCOR1329_LOCUS74286</name>
</gene>
<evidence type="ECO:0008006" key="4">
    <source>
        <dbReference type="Google" id="ProtNLM"/>
    </source>
</evidence>
<reference evidence="2" key="1">
    <citation type="submission" date="2023-10" db="EMBL/GenBank/DDBJ databases">
        <authorList>
            <person name="Chen Y."/>
            <person name="Shah S."/>
            <person name="Dougan E. K."/>
            <person name="Thang M."/>
            <person name="Chan C."/>
        </authorList>
    </citation>
    <scope>NUCLEOTIDE SEQUENCE [LARGE SCALE GENOMIC DNA]</scope>
</reference>
<evidence type="ECO:0000313" key="2">
    <source>
        <dbReference type="EMBL" id="CAK0895574.1"/>
    </source>
</evidence>
<accession>A0ABN9X801</accession>
<feature type="compositionally biased region" description="Polar residues" evidence="1">
    <location>
        <begin position="202"/>
        <end position="218"/>
    </location>
</feature>
<evidence type="ECO:0000313" key="3">
    <source>
        <dbReference type="Proteomes" id="UP001189429"/>
    </source>
</evidence>
<comment type="caution">
    <text evidence="2">The sequence shown here is derived from an EMBL/GenBank/DDBJ whole genome shotgun (WGS) entry which is preliminary data.</text>
</comment>
<feature type="region of interest" description="Disordered" evidence="1">
    <location>
        <begin position="151"/>
        <end position="218"/>
    </location>
</feature>
<feature type="compositionally biased region" description="Low complexity" evidence="1">
    <location>
        <begin position="474"/>
        <end position="487"/>
    </location>
</feature>
<keyword evidence="3" id="KW-1185">Reference proteome</keyword>
<organism evidence="2 3">
    <name type="scientific">Prorocentrum cordatum</name>
    <dbReference type="NCBI Taxonomy" id="2364126"/>
    <lineage>
        <taxon>Eukaryota</taxon>
        <taxon>Sar</taxon>
        <taxon>Alveolata</taxon>
        <taxon>Dinophyceae</taxon>
        <taxon>Prorocentrales</taxon>
        <taxon>Prorocentraceae</taxon>
        <taxon>Prorocentrum</taxon>
    </lineage>
</organism>
<feature type="compositionally biased region" description="Polar residues" evidence="1">
    <location>
        <begin position="516"/>
        <end position="527"/>
    </location>
</feature>
<protein>
    <recommendedName>
        <fullName evidence="4">Anaphase-promoting complex subunit 1</fullName>
    </recommendedName>
</protein>
<proteinExistence type="predicted"/>
<feature type="region of interest" description="Disordered" evidence="1">
    <location>
        <begin position="442"/>
        <end position="527"/>
    </location>
</feature>
<name>A0ABN9X801_9DINO</name>